<dbReference type="NCBIfam" id="TIGR00431">
    <property type="entry name" value="TruB"/>
    <property type="match status" value="1"/>
</dbReference>
<evidence type="ECO:0000259" key="6">
    <source>
        <dbReference type="Pfam" id="PF01509"/>
    </source>
</evidence>
<evidence type="ECO:0000313" key="10">
    <source>
        <dbReference type="Proteomes" id="UP001163094"/>
    </source>
</evidence>
<protein>
    <recommendedName>
        <fullName evidence="5">tRNA pseudouridine synthase B</fullName>
        <ecNumber evidence="5">5.4.99.25</ecNumber>
    </recommendedName>
    <alternativeName>
        <fullName evidence="5">tRNA pseudouridine(55) synthase</fullName>
        <shortName evidence="5">Psi55 synthase</shortName>
    </alternativeName>
    <alternativeName>
        <fullName evidence="5">tRNA pseudouridylate synthase</fullName>
    </alternativeName>
    <alternativeName>
        <fullName evidence="5">tRNA-uridine isomerase</fullName>
    </alternativeName>
</protein>
<comment type="similarity">
    <text evidence="2 5">Belongs to the pseudouridine synthase TruB family. Type 1 subfamily.</text>
</comment>
<dbReference type="GO" id="GO:0031119">
    <property type="term" value="P:tRNA pseudouridine synthesis"/>
    <property type="evidence" value="ECO:0007669"/>
    <property type="project" value="UniProtKB-UniRule"/>
</dbReference>
<dbReference type="PANTHER" id="PTHR13767:SF2">
    <property type="entry name" value="PSEUDOURIDYLATE SYNTHASE TRUB1"/>
    <property type="match status" value="1"/>
</dbReference>
<dbReference type="CDD" id="cd02573">
    <property type="entry name" value="PseudoU_synth_EcTruB"/>
    <property type="match status" value="1"/>
</dbReference>
<evidence type="ECO:0000256" key="4">
    <source>
        <dbReference type="ARBA" id="ARBA00023235"/>
    </source>
</evidence>
<feature type="domain" description="tRNA pseudouridine synthase II TruB subfamily 1 C-terminal" evidence="7">
    <location>
        <begin position="250"/>
        <end position="307"/>
    </location>
</feature>
<dbReference type="InterPro" id="IPR020103">
    <property type="entry name" value="PsdUridine_synth_cat_dom_sf"/>
</dbReference>
<dbReference type="InterPro" id="IPR002501">
    <property type="entry name" value="PsdUridine_synth_N"/>
</dbReference>
<feature type="binding site" evidence="5">
    <location>
        <position position="177"/>
    </location>
    <ligand>
        <name>substrate</name>
    </ligand>
</feature>
<feature type="binding site" evidence="5">
    <location>
        <position position="74"/>
    </location>
    <ligand>
        <name>substrate</name>
    </ligand>
</feature>
<dbReference type="GO" id="GO:0003723">
    <property type="term" value="F:RNA binding"/>
    <property type="evidence" value="ECO:0007669"/>
    <property type="project" value="InterPro"/>
</dbReference>
<dbReference type="Pfam" id="PF09157">
    <property type="entry name" value="TruB-C_2"/>
    <property type="match status" value="1"/>
</dbReference>
<dbReference type="EMBL" id="CP113409">
    <property type="protein sequence ID" value="WAI11573.1"/>
    <property type="molecule type" value="Genomic_DNA"/>
</dbReference>
<dbReference type="SUPFAM" id="SSF88697">
    <property type="entry name" value="PUA domain-like"/>
    <property type="match status" value="1"/>
</dbReference>
<feature type="binding site" evidence="5">
    <location>
        <position position="198"/>
    </location>
    <ligand>
        <name>substrate</name>
    </ligand>
</feature>
<dbReference type="InterPro" id="IPR015240">
    <property type="entry name" value="tRNA_sdUridine_synth_fam1_C"/>
</dbReference>
<evidence type="ECO:0000256" key="5">
    <source>
        <dbReference type="HAMAP-Rule" id="MF_01080"/>
    </source>
</evidence>
<sequence length="312" mass="35625">MFFYKKRSVHGLFLLDKPQGISSNNALQKVKIIFNAKKAGYIGTLDPLATGMLPICFGECTKFAHYLTESNKRYHVIAKLGEKTSTSDSDGIIIKKRPILFTSHKLNLSIKELIGSIEQVPSMYSAIKYNGMPLYKYARKGLIIKRNSRKVTVYDIYSICQENNLIEFKIFCSKGTYIRTLIDDLGEKLGCGAHVVFLRRLQVASYPYTQLVTISDLYKLLNKKNINDFNSFENIDNLLMPVDSPVSFLPKVYLSCKQSYNFRLGQMVHCCSTTKNSLVRVIEEENKKFLGLGKINMEKLLIPYRLVSEFTN</sequence>
<comment type="function">
    <text evidence="5">Responsible for synthesis of pseudouridine from uracil-55 in the psi GC loop of transfer RNAs.</text>
</comment>
<keyword evidence="4 5" id="KW-0413">Isomerase</keyword>
<dbReference type="InterPro" id="IPR036974">
    <property type="entry name" value="PUA_sf"/>
</dbReference>
<dbReference type="InterPro" id="IPR032819">
    <property type="entry name" value="TruB_C"/>
</dbReference>
<dbReference type="GO" id="GO:0160148">
    <property type="term" value="F:tRNA pseudouridine(55) synthase activity"/>
    <property type="evidence" value="ECO:0007669"/>
    <property type="project" value="UniProtKB-EC"/>
</dbReference>
<reference evidence="9" key="1">
    <citation type="submission" date="2022-11" db="EMBL/GenBank/DDBJ databases">
        <title>The whole genome sequencing of pests is an important tool to study the evolution of the plant-insect interaction and insecticide resistance.</title>
        <authorList>
            <person name="Kananovich Y."/>
        </authorList>
    </citation>
    <scope>NUCLEOTIDE SEQUENCE</scope>
    <source>
        <strain evidence="9">BSU_Mac_2017</strain>
    </source>
</reference>
<name>A0AAJ5PSV7_9GAMM</name>
<dbReference type="Gene3D" id="3.30.2350.10">
    <property type="entry name" value="Pseudouridine synthase"/>
    <property type="match status" value="1"/>
</dbReference>
<dbReference type="Gene3D" id="2.30.130.10">
    <property type="entry name" value="PUA domain"/>
    <property type="match status" value="1"/>
</dbReference>
<dbReference type="InterPro" id="IPR015947">
    <property type="entry name" value="PUA-like_sf"/>
</dbReference>
<evidence type="ECO:0000256" key="2">
    <source>
        <dbReference type="ARBA" id="ARBA00005642"/>
    </source>
</evidence>
<dbReference type="AlphaFoldDB" id="A0AAJ5PSV7"/>
<evidence type="ECO:0000313" key="9">
    <source>
        <dbReference type="EMBL" id="WAI11573.1"/>
    </source>
</evidence>
<dbReference type="SUPFAM" id="SSF55120">
    <property type="entry name" value="Pseudouridine synthase"/>
    <property type="match status" value="1"/>
</dbReference>
<feature type="active site" description="Nucleophile" evidence="5">
    <location>
        <position position="46"/>
    </location>
</feature>
<evidence type="ECO:0000256" key="1">
    <source>
        <dbReference type="ARBA" id="ARBA00000385"/>
    </source>
</evidence>
<comment type="caution">
    <text evidence="5">Lacks conserved residue(s) required for the propagation of feature annotation.</text>
</comment>
<dbReference type="Pfam" id="PF16198">
    <property type="entry name" value="TruB_C_2"/>
    <property type="match status" value="1"/>
</dbReference>
<proteinExistence type="inferred from homology"/>
<dbReference type="Proteomes" id="UP001163094">
    <property type="component" value="Chromosome"/>
</dbReference>
<feature type="domain" description="tRNA pseudouridylate synthase B C-terminal" evidence="8">
    <location>
        <begin position="179"/>
        <end position="246"/>
    </location>
</feature>
<dbReference type="EC" id="5.4.99.25" evidence="5"/>
<gene>
    <name evidence="5 9" type="primary">truB</name>
    <name evidence="9" type="ORF">OW721_01915</name>
</gene>
<organism evidence="9 10">
    <name type="scientific">Buchnera aphidicola</name>
    <name type="common">Macrosiphum albifrons</name>
    <dbReference type="NCBI Taxonomy" id="2994844"/>
    <lineage>
        <taxon>Bacteria</taxon>
        <taxon>Pseudomonadati</taxon>
        <taxon>Pseudomonadota</taxon>
        <taxon>Gammaproteobacteria</taxon>
        <taxon>Enterobacterales</taxon>
        <taxon>Erwiniaceae</taxon>
        <taxon>Buchnera</taxon>
    </lineage>
</organism>
<keyword evidence="3 5" id="KW-0819">tRNA processing</keyword>
<feature type="domain" description="Pseudouridine synthase II N-terminal" evidence="6">
    <location>
        <begin position="32"/>
        <end position="178"/>
    </location>
</feature>
<dbReference type="GO" id="GO:1990481">
    <property type="term" value="P:mRNA pseudouridine synthesis"/>
    <property type="evidence" value="ECO:0007669"/>
    <property type="project" value="TreeGrafter"/>
</dbReference>
<accession>A0AAJ5PSV7</accession>
<evidence type="ECO:0000259" key="7">
    <source>
        <dbReference type="Pfam" id="PF09157"/>
    </source>
</evidence>
<dbReference type="HAMAP" id="MF_01080">
    <property type="entry name" value="TruB_bact"/>
    <property type="match status" value="1"/>
</dbReference>
<dbReference type="PANTHER" id="PTHR13767">
    <property type="entry name" value="TRNA-PSEUDOURIDINE SYNTHASE"/>
    <property type="match status" value="1"/>
</dbReference>
<evidence type="ECO:0000259" key="8">
    <source>
        <dbReference type="Pfam" id="PF16198"/>
    </source>
</evidence>
<dbReference type="Pfam" id="PF01509">
    <property type="entry name" value="TruB_N"/>
    <property type="match status" value="1"/>
</dbReference>
<dbReference type="CDD" id="cd21152">
    <property type="entry name" value="PUA_TruB_bacterial"/>
    <property type="match status" value="1"/>
</dbReference>
<dbReference type="InterPro" id="IPR014780">
    <property type="entry name" value="tRNA_psdUridine_synth_TruB"/>
</dbReference>
<evidence type="ECO:0000256" key="3">
    <source>
        <dbReference type="ARBA" id="ARBA00022694"/>
    </source>
</evidence>
<comment type="catalytic activity">
    <reaction evidence="1 5">
        <text>uridine(55) in tRNA = pseudouridine(55) in tRNA</text>
        <dbReference type="Rhea" id="RHEA:42532"/>
        <dbReference type="Rhea" id="RHEA-COMP:10101"/>
        <dbReference type="Rhea" id="RHEA-COMP:10102"/>
        <dbReference type="ChEBI" id="CHEBI:65314"/>
        <dbReference type="ChEBI" id="CHEBI:65315"/>
        <dbReference type="EC" id="5.4.99.25"/>
    </reaction>
</comment>